<comment type="function">
    <text evidence="3 4">Together with the chaperonin GroEL, plays an essential role in assisting protein folding. The GroEL-GroES system forms a nano-cage that allows encapsulation of the non-native substrate proteins and provides a physical environment optimized to promote and accelerate protein folding. GroES binds to the apical surface of the GroEL ring, thereby capping the opening of the GroEL channel.</text>
</comment>
<dbReference type="AlphaFoldDB" id="A0A419SZV2"/>
<gene>
    <name evidence="3" type="primary">groES</name>
    <name evidence="3" type="synonym">groS</name>
    <name evidence="5" type="ORF">BET01_05230</name>
</gene>
<dbReference type="CDD" id="cd00320">
    <property type="entry name" value="cpn10"/>
    <property type="match status" value="1"/>
</dbReference>
<dbReference type="Pfam" id="PF00166">
    <property type="entry name" value="Cpn10"/>
    <property type="match status" value="1"/>
</dbReference>
<dbReference type="GO" id="GO:0005524">
    <property type="term" value="F:ATP binding"/>
    <property type="evidence" value="ECO:0007669"/>
    <property type="project" value="InterPro"/>
</dbReference>
<dbReference type="FunFam" id="2.30.33.40:FF:000001">
    <property type="entry name" value="10 kDa chaperonin"/>
    <property type="match status" value="1"/>
</dbReference>
<evidence type="ECO:0000313" key="6">
    <source>
        <dbReference type="Proteomes" id="UP000284277"/>
    </source>
</evidence>
<dbReference type="RefSeq" id="WP_120197511.1">
    <property type="nucleotide sequence ID" value="NZ_MCIA01000030.1"/>
</dbReference>
<dbReference type="PRINTS" id="PR00297">
    <property type="entry name" value="CHAPERONIN10"/>
</dbReference>
<dbReference type="PANTHER" id="PTHR10772:SF58">
    <property type="entry name" value="CO-CHAPERONIN GROES"/>
    <property type="match status" value="1"/>
</dbReference>
<keyword evidence="3" id="KW-0963">Cytoplasm</keyword>
<organism evidence="5 6">
    <name type="scientific">Lacrimispora algidixylanolytica</name>
    <dbReference type="NCBI Taxonomy" id="94868"/>
    <lineage>
        <taxon>Bacteria</taxon>
        <taxon>Bacillati</taxon>
        <taxon>Bacillota</taxon>
        <taxon>Clostridia</taxon>
        <taxon>Lachnospirales</taxon>
        <taxon>Lachnospiraceae</taxon>
        <taxon>Lacrimispora</taxon>
    </lineage>
</organism>
<comment type="caution">
    <text evidence="5">The sequence shown here is derived from an EMBL/GenBank/DDBJ whole genome shotgun (WGS) entry which is preliminary data.</text>
</comment>
<comment type="subunit">
    <text evidence="3">Heptamer of 7 subunits arranged in a ring. Interacts with the chaperonin GroEL.</text>
</comment>
<comment type="subcellular location">
    <subcellularLocation>
        <location evidence="3">Cytoplasm</location>
    </subcellularLocation>
</comment>
<evidence type="ECO:0000256" key="1">
    <source>
        <dbReference type="ARBA" id="ARBA00006975"/>
    </source>
</evidence>
<dbReference type="HAMAP" id="MF_00580">
    <property type="entry name" value="CH10"/>
    <property type="match status" value="1"/>
</dbReference>
<accession>A0A419SZV2</accession>
<dbReference type="InterPro" id="IPR020818">
    <property type="entry name" value="Chaperonin_GroES"/>
</dbReference>
<evidence type="ECO:0000313" key="5">
    <source>
        <dbReference type="EMBL" id="RKD30723.1"/>
    </source>
</evidence>
<dbReference type="GO" id="GO:0051087">
    <property type="term" value="F:protein-folding chaperone binding"/>
    <property type="evidence" value="ECO:0007669"/>
    <property type="project" value="TreeGrafter"/>
</dbReference>
<dbReference type="Proteomes" id="UP000284277">
    <property type="component" value="Unassembled WGS sequence"/>
</dbReference>
<protein>
    <recommendedName>
        <fullName evidence="3">Co-chaperonin GroES</fullName>
    </recommendedName>
    <alternativeName>
        <fullName evidence="3">10 kDa chaperonin</fullName>
    </alternativeName>
    <alternativeName>
        <fullName evidence="3">Chaperonin-10</fullName>
        <shortName evidence="3">Cpn10</shortName>
    </alternativeName>
</protein>
<dbReference type="InterPro" id="IPR011032">
    <property type="entry name" value="GroES-like_sf"/>
</dbReference>
<dbReference type="GO" id="GO:0051082">
    <property type="term" value="F:unfolded protein binding"/>
    <property type="evidence" value="ECO:0007669"/>
    <property type="project" value="TreeGrafter"/>
</dbReference>
<dbReference type="GO" id="GO:0046872">
    <property type="term" value="F:metal ion binding"/>
    <property type="evidence" value="ECO:0007669"/>
    <property type="project" value="TreeGrafter"/>
</dbReference>
<dbReference type="EMBL" id="MCIA01000030">
    <property type="protein sequence ID" value="RKD30723.1"/>
    <property type="molecule type" value="Genomic_DNA"/>
</dbReference>
<evidence type="ECO:0000256" key="3">
    <source>
        <dbReference type="HAMAP-Rule" id="MF_00580"/>
    </source>
</evidence>
<keyword evidence="2 3" id="KW-0143">Chaperone</keyword>
<dbReference type="PROSITE" id="PS00681">
    <property type="entry name" value="CHAPERONINS_CPN10"/>
    <property type="match status" value="1"/>
</dbReference>
<dbReference type="Gene3D" id="2.30.33.40">
    <property type="entry name" value="GroES chaperonin"/>
    <property type="match status" value="1"/>
</dbReference>
<dbReference type="SMART" id="SM00883">
    <property type="entry name" value="Cpn10"/>
    <property type="match status" value="1"/>
</dbReference>
<dbReference type="GO" id="GO:0005737">
    <property type="term" value="C:cytoplasm"/>
    <property type="evidence" value="ECO:0007669"/>
    <property type="project" value="UniProtKB-SubCell"/>
</dbReference>
<comment type="similarity">
    <text evidence="1 3 4">Belongs to the GroES chaperonin family.</text>
</comment>
<dbReference type="InterPro" id="IPR037124">
    <property type="entry name" value="Chaperonin_GroES_sf"/>
</dbReference>
<dbReference type="SUPFAM" id="SSF50129">
    <property type="entry name" value="GroES-like"/>
    <property type="match status" value="1"/>
</dbReference>
<dbReference type="InterPro" id="IPR018369">
    <property type="entry name" value="Chaprnonin_Cpn10_CS"/>
</dbReference>
<dbReference type="PANTHER" id="PTHR10772">
    <property type="entry name" value="10 KDA HEAT SHOCK PROTEIN"/>
    <property type="match status" value="1"/>
</dbReference>
<proteinExistence type="inferred from homology"/>
<sequence>MKLVPLFDKVVLKALVAEETTKSGIVLPGQAKEKPQQAEVIAVGPGGLVEGKEVTMQVKLGDKVIFSKYSGTEIETGEDDEKLVIVKQSDILAVIE</sequence>
<evidence type="ECO:0000256" key="4">
    <source>
        <dbReference type="RuleBase" id="RU000535"/>
    </source>
</evidence>
<dbReference type="OrthoDB" id="9806791at2"/>
<dbReference type="NCBIfam" id="NF001531">
    <property type="entry name" value="PRK00364.2-2"/>
    <property type="match status" value="1"/>
</dbReference>
<evidence type="ECO:0000256" key="2">
    <source>
        <dbReference type="ARBA" id="ARBA00023186"/>
    </source>
</evidence>
<dbReference type="GO" id="GO:0044183">
    <property type="term" value="F:protein folding chaperone"/>
    <property type="evidence" value="ECO:0007669"/>
    <property type="project" value="InterPro"/>
</dbReference>
<keyword evidence="6" id="KW-1185">Reference proteome</keyword>
<name>A0A419SZV2_9FIRM</name>
<reference evidence="5 6" key="1">
    <citation type="submission" date="2016-08" db="EMBL/GenBank/DDBJ databases">
        <title>A new outlook on sporulation: Clostridium algidixylanolyticum.</title>
        <authorList>
            <person name="Poppleton D.I."/>
            <person name="Gribaldo S."/>
        </authorList>
    </citation>
    <scope>NUCLEOTIDE SEQUENCE [LARGE SCALE GENOMIC DNA]</scope>
    <source>
        <strain evidence="5 6">SPL73</strain>
    </source>
</reference>